<gene>
    <name evidence="1" type="ORF">DSCW_09050</name>
</gene>
<evidence type="ECO:0000313" key="1">
    <source>
        <dbReference type="EMBL" id="BBO73488.1"/>
    </source>
</evidence>
<proteinExistence type="predicted"/>
<dbReference type="OrthoDB" id="5421150at2"/>
<dbReference type="RefSeq" id="WP_155302591.1">
    <property type="nucleotide sequence ID" value="NZ_AP021875.1"/>
</dbReference>
<dbReference type="EMBL" id="AP021875">
    <property type="protein sequence ID" value="BBO73488.1"/>
    <property type="molecule type" value="Genomic_DNA"/>
</dbReference>
<dbReference type="KEGG" id="dwd:DSCW_09050"/>
<dbReference type="Proteomes" id="UP000427769">
    <property type="component" value="Chromosome"/>
</dbReference>
<keyword evidence="2" id="KW-1185">Reference proteome</keyword>
<name>A0A5K7YY02_9BACT</name>
<organism evidence="1 2">
    <name type="scientific">Desulfosarcina widdelii</name>
    <dbReference type="NCBI Taxonomy" id="947919"/>
    <lineage>
        <taxon>Bacteria</taxon>
        <taxon>Pseudomonadati</taxon>
        <taxon>Thermodesulfobacteriota</taxon>
        <taxon>Desulfobacteria</taxon>
        <taxon>Desulfobacterales</taxon>
        <taxon>Desulfosarcinaceae</taxon>
        <taxon>Desulfosarcina</taxon>
    </lineage>
</organism>
<accession>A0A5K7YY02</accession>
<dbReference type="AlphaFoldDB" id="A0A5K7YY02"/>
<sequence length="95" mass="10848">MPVQKCPICGEMAKYENPPDNIEQYRCFECPVCGSFVISLMAEDHLAKFTIKDRMYYSEKAKAAQAGKVLIIQFLDDGAEALTMHRYDDKSVWFG</sequence>
<protein>
    <submittedName>
        <fullName evidence="1">Uncharacterized protein</fullName>
    </submittedName>
</protein>
<evidence type="ECO:0000313" key="2">
    <source>
        <dbReference type="Proteomes" id="UP000427769"/>
    </source>
</evidence>
<reference evidence="1 2" key="1">
    <citation type="submission" date="2019-11" db="EMBL/GenBank/DDBJ databases">
        <title>Comparative genomics of hydrocarbon-degrading Desulfosarcina strains.</title>
        <authorList>
            <person name="Watanabe M."/>
            <person name="Kojima H."/>
            <person name="Fukui M."/>
        </authorList>
    </citation>
    <scope>NUCLEOTIDE SEQUENCE [LARGE SCALE GENOMIC DNA]</scope>
    <source>
        <strain evidence="1 2">PP31</strain>
    </source>
</reference>